<dbReference type="AlphaFoldDB" id="A0AAF0ZNZ5"/>
<gene>
    <name evidence="1" type="ORF">MTR67_039556</name>
</gene>
<keyword evidence="2" id="KW-1185">Reference proteome</keyword>
<proteinExistence type="predicted"/>
<name>A0AAF0ZNZ5_SOLVR</name>
<protein>
    <submittedName>
        <fullName evidence="1">Uncharacterized protein</fullName>
    </submittedName>
</protein>
<dbReference type="EMBL" id="CP133620">
    <property type="protein sequence ID" value="WMV46171.1"/>
    <property type="molecule type" value="Genomic_DNA"/>
</dbReference>
<accession>A0AAF0ZNZ5</accession>
<sequence length="253" mass="29059">MMKVTINNRVEFTSLQLKDVAHIWYDLPSGYAFQIELPRKAYPRNANSHNANVVLLVPKHKALVATKINVGAPAARVQEFVHMNPPEFLGSQVGQDRRTSLTSGKKIGVRMQFLSLGNVSGMNYLLVMHFRSSLLDKLIQTMQMTTMLMQFLQFQTISSLGLRLRPYESTRISRVTGWRRPQNFIDEVNKIFGMMKVTINDRVEFMSYPLKDVAHIWYDLPSSYAFQVKPRRNTYPRNANAQNANAIPPFPDH</sequence>
<reference evidence="1" key="1">
    <citation type="submission" date="2023-08" db="EMBL/GenBank/DDBJ databases">
        <title>A de novo genome assembly of Solanum verrucosum Schlechtendal, a Mexican diploid species geographically isolated from the other diploid A-genome species in potato relatives.</title>
        <authorList>
            <person name="Hosaka K."/>
        </authorList>
    </citation>
    <scope>NUCLEOTIDE SEQUENCE</scope>
    <source>
        <tissue evidence="1">Young leaves</tissue>
    </source>
</reference>
<evidence type="ECO:0000313" key="1">
    <source>
        <dbReference type="EMBL" id="WMV46171.1"/>
    </source>
</evidence>
<organism evidence="1 2">
    <name type="scientific">Solanum verrucosum</name>
    <dbReference type="NCBI Taxonomy" id="315347"/>
    <lineage>
        <taxon>Eukaryota</taxon>
        <taxon>Viridiplantae</taxon>
        <taxon>Streptophyta</taxon>
        <taxon>Embryophyta</taxon>
        <taxon>Tracheophyta</taxon>
        <taxon>Spermatophyta</taxon>
        <taxon>Magnoliopsida</taxon>
        <taxon>eudicotyledons</taxon>
        <taxon>Gunneridae</taxon>
        <taxon>Pentapetalae</taxon>
        <taxon>asterids</taxon>
        <taxon>lamiids</taxon>
        <taxon>Solanales</taxon>
        <taxon>Solanaceae</taxon>
        <taxon>Solanoideae</taxon>
        <taxon>Solaneae</taxon>
        <taxon>Solanum</taxon>
    </lineage>
</organism>
<evidence type="ECO:0000313" key="2">
    <source>
        <dbReference type="Proteomes" id="UP001234989"/>
    </source>
</evidence>
<dbReference type="Proteomes" id="UP001234989">
    <property type="component" value="Chromosome 9"/>
</dbReference>